<feature type="compositionally biased region" description="Low complexity" evidence="1">
    <location>
        <begin position="33"/>
        <end position="65"/>
    </location>
</feature>
<feature type="compositionally biased region" description="Basic residues" evidence="1">
    <location>
        <begin position="1"/>
        <end position="11"/>
    </location>
</feature>
<protein>
    <submittedName>
        <fullName evidence="2">Uncharacterized protein</fullName>
    </submittedName>
</protein>
<accession>K0S816</accession>
<organism evidence="2 3">
    <name type="scientific">Thalassiosira oceanica</name>
    <name type="common">Marine diatom</name>
    <dbReference type="NCBI Taxonomy" id="159749"/>
    <lineage>
        <taxon>Eukaryota</taxon>
        <taxon>Sar</taxon>
        <taxon>Stramenopiles</taxon>
        <taxon>Ochrophyta</taxon>
        <taxon>Bacillariophyta</taxon>
        <taxon>Coscinodiscophyceae</taxon>
        <taxon>Thalassiosirophycidae</taxon>
        <taxon>Thalassiosirales</taxon>
        <taxon>Thalassiosiraceae</taxon>
        <taxon>Thalassiosira</taxon>
    </lineage>
</organism>
<evidence type="ECO:0000313" key="2">
    <source>
        <dbReference type="EMBL" id="EJK61440.1"/>
    </source>
</evidence>
<dbReference type="EMBL" id="AGNL01019993">
    <property type="protein sequence ID" value="EJK61440.1"/>
    <property type="molecule type" value="Genomic_DNA"/>
</dbReference>
<feature type="compositionally biased region" description="Low complexity" evidence="1">
    <location>
        <begin position="74"/>
        <end position="85"/>
    </location>
</feature>
<comment type="caution">
    <text evidence="2">The sequence shown here is derived from an EMBL/GenBank/DDBJ whole genome shotgun (WGS) entry which is preliminary data.</text>
</comment>
<dbReference type="AlphaFoldDB" id="K0S816"/>
<dbReference type="Proteomes" id="UP000266841">
    <property type="component" value="Unassembled WGS sequence"/>
</dbReference>
<evidence type="ECO:0000256" key="1">
    <source>
        <dbReference type="SAM" id="MobiDB-lite"/>
    </source>
</evidence>
<feature type="compositionally biased region" description="Basic residues" evidence="1">
    <location>
        <begin position="168"/>
        <end position="181"/>
    </location>
</feature>
<keyword evidence="3" id="KW-1185">Reference proteome</keyword>
<proteinExistence type="predicted"/>
<feature type="compositionally biased region" description="Basic and acidic residues" evidence="1">
    <location>
        <begin position="147"/>
        <end position="157"/>
    </location>
</feature>
<feature type="region of interest" description="Disordered" evidence="1">
    <location>
        <begin position="1"/>
        <end position="210"/>
    </location>
</feature>
<feature type="non-terminal residue" evidence="2">
    <location>
        <position position="584"/>
    </location>
</feature>
<feature type="compositionally biased region" description="Acidic residues" evidence="1">
    <location>
        <begin position="137"/>
        <end position="146"/>
    </location>
</feature>
<sequence length="584" mass="64349">MTKGEKKKKQGAKNQAGIKSFFGKRNHEPPRRSSSSAASSSAASFAIASSAVASSAAASSRTPSSDQTPTVPFAAASARSLGGALYTDDKHGEYGDNPSSSAHKRKRLFGQQDHRKPAANPEEDESQFAATKGSKWDEDDGEDVDDGDSRVAKKPEAADPYISESDAKKRKKKKKKRKKRTASAEEDESWNDPRRGGAARGGDSAVPKRDEDSINATLAYSDQAANLCAVTSDNLRRHSFRSFHSVPKRNEVQRAATEAAKSGALRAVNFLAERHEVIDVNSPIHSHINRDHKMFNANNGRTNAYHIENRSADGRYDGKFGIGGPDRPGYYIDELGRETFDCDVTMTSLVDLDNIDADTQRKFTEMMLDALRPLGCKTIPKTVFDLVECARTGLPAALQLAILLIDTPSTQCNDLGGLMEVNAWLLEFAKVFIETGVTQRARRRDPSAGNFQQLDEWLRCNDVGFGAAGQQHAYSMFNVLLTLLPRRIRETLLKRRHRLKILANWKPGVVKTDATRLRPEGSRGAENIYAMLCTNASDFMDAQETPPTGDTEPTSADIKKCYNTSLYTKKQNRQACDKRDGVLR</sequence>
<reference evidence="2 3" key="1">
    <citation type="journal article" date="2012" name="Genome Biol.">
        <title>Genome and low-iron response of an oceanic diatom adapted to chronic iron limitation.</title>
        <authorList>
            <person name="Lommer M."/>
            <person name="Specht M."/>
            <person name="Roy A.S."/>
            <person name="Kraemer L."/>
            <person name="Andreson R."/>
            <person name="Gutowska M.A."/>
            <person name="Wolf J."/>
            <person name="Bergner S.V."/>
            <person name="Schilhabel M.B."/>
            <person name="Klostermeier U.C."/>
            <person name="Beiko R.G."/>
            <person name="Rosenstiel P."/>
            <person name="Hippler M."/>
            <person name="Laroche J."/>
        </authorList>
    </citation>
    <scope>NUCLEOTIDE SEQUENCE [LARGE SCALE GENOMIC DNA]</scope>
    <source>
        <strain evidence="2 3">CCMP1005</strain>
    </source>
</reference>
<evidence type="ECO:0000313" key="3">
    <source>
        <dbReference type="Proteomes" id="UP000266841"/>
    </source>
</evidence>
<gene>
    <name evidence="2" type="ORF">THAOC_18073</name>
</gene>
<name>K0S816_THAOC</name>